<dbReference type="Pfam" id="PF10531">
    <property type="entry name" value="SLBB"/>
    <property type="match status" value="1"/>
</dbReference>
<dbReference type="InterPro" id="IPR003715">
    <property type="entry name" value="Poly_export_N"/>
</dbReference>
<dbReference type="InterPro" id="IPR019554">
    <property type="entry name" value="Soluble_ligand-bd"/>
</dbReference>
<dbReference type="AlphaFoldDB" id="A0A4V0YRB3"/>
<feature type="domain" description="Soluble ligand binding" evidence="4">
    <location>
        <begin position="132"/>
        <end position="182"/>
    </location>
</feature>
<accession>A0A4V0YRB3</accession>
<feature type="domain" description="Polysaccharide export protein N-terminal" evidence="3">
    <location>
        <begin position="50"/>
        <end position="121"/>
    </location>
</feature>
<keyword evidence="6" id="KW-1185">Reference proteome</keyword>
<protein>
    <submittedName>
        <fullName evidence="5">Polysaccharide biosynthesis protein</fullName>
    </submittedName>
</protein>
<dbReference type="Pfam" id="PF02563">
    <property type="entry name" value="Poly_export"/>
    <property type="match status" value="1"/>
</dbReference>
<evidence type="ECO:0000259" key="3">
    <source>
        <dbReference type="Pfam" id="PF02563"/>
    </source>
</evidence>
<dbReference type="Gene3D" id="3.30.1950.10">
    <property type="entry name" value="wza like domain"/>
    <property type="match status" value="1"/>
</dbReference>
<dbReference type="GO" id="GO:0015159">
    <property type="term" value="F:polysaccharide transmembrane transporter activity"/>
    <property type="evidence" value="ECO:0007669"/>
    <property type="project" value="InterPro"/>
</dbReference>
<evidence type="ECO:0000256" key="2">
    <source>
        <dbReference type="SAM" id="SignalP"/>
    </source>
</evidence>
<dbReference type="InterPro" id="IPR049712">
    <property type="entry name" value="Poly_export"/>
</dbReference>
<dbReference type="OrthoDB" id="193635at2"/>
<feature type="chain" id="PRO_5020412828" evidence="2">
    <location>
        <begin position="27"/>
        <end position="288"/>
    </location>
</feature>
<feature type="signal peptide" evidence="2">
    <location>
        <begin position="1"/>
        <end position="26"/>
    </location>
</feature>
<sequence length="288" mass="30440">MPACALPRSLAPLVLLAAAWLLVSCARPTAPPPAAASSKNPAAASAAAPARRAVLGYGDELLVAVWRHDDLKTAVRVDEAGRIQLPLAGEVTAGGRTVSELRADLTRAYAKYLIDPQVTVTAQSLRSQTALVLGEVKSQGVVSVDHDIVLFEAIARAGGFTDNAGKSTVVLFRGMDTDKPQAYILDMKLGTGLGKGTAGFDRYLEGGDVLYVPKSTWANIDEFLGHLNAVVNAFINAERLVIFLPQLRDAINDLSQGPANQVNTIIQQSQPVAGEYLSNRQGGVTTVQ</sequence>
<dbReference type="RefSeq" id="WP_129355374.1">
    <property type="nucleotide sequence ID" value="NZ_CP026538.1"/>
</dbReference>
<dbReference type="PANTHER" id="PTHR33619:SF3">
    <property type="entry name" value="POLYSACCHARIDE EXPORT PROTEIN GFCE-RELATED"/>
    <property type="match status" value="1"/>
</dbReference>
<dbReference type="Proteomes" id="UP000293296">
    <property type="component" value="Chromosome"/>
</dbReference>
<name>A0A4V0YRB3_9BACT</name>
<evidence type="ECO:0000313" key="6">
    <source>
        <dbReference type="Proteomes" id="UP000293296"/>
    </source>
</evidence>
<reference evidence="5 6" key="1">
    <citation type="submission" date="2018-02" db="EMBL/GenBank/DDBJ databases">
        <title>Genome sequence of Desulfovibrio carbinolicus DSM 3852.</title>
        <authorList>
            <person name="Wilbanks E."/>
            <person name="Skennerton C.T."/>
            <person name="Orphan V.J."/>
        </authorList>
    </citation>
    <scope>NUCLEOTIDE SEQUENCE [LARGE SCALE GENOMIC DNA]</scope>
    <source>
        <strain evidence="5 6">DSM 3852</strain>
    </source>
</reference>
<gene>
    <name evidence="5" type="ORF">C3Y92_18945</name>
</gene>
<dbReference type="EMBL" id="CP026538">
    <property type="protein sequence ID" value="QAZ69202.1"/>
    <property type="molecule type" value="Genomic_DNA"/>
</dbReference>
<keyword evidence="1 2" id="KW-0732">Signal</keyword>
<dbReference type="KEGG" id="dcb:C3Y92_18945"/>
<evidence type="ECO:0000256" key="1">
    <source>
        <dbReference type="ARBA" id="ARBA00022729"/>
    </source>
</evidence>
<evidence type="ECO:0000313" key="5">
    <source>
        <dbReference type="EMBL" id="QAZ69202.1"/>
    </source>
</evidence>
<dbReference type="PANTHER" id="PTHR33619">
    <property type="entry name" value="POLYSACCHARIDE EXPORT PROTEIN GFCE-RELATED"/>
    <property type="match status" value="1"/>
</dbReference>
<evidence type="ECO:0000259" key="4">
    <source>
        <dbReference type="Pfam" id="PF10531"/>
    </source>
</evidence>
<proteinExistence type="predicted"/>
<organism evidence="5 6">
    <name type="scientific">Solidesulfovibrio carbinolicus</name>
    <dbReference type="NCBI Taxonomy" id="296842"/>
    <lineage>
        <taxon>Bacteria</taxon>
        <taxon>Pseudomonadati</taxon>
        <taxon>Thermodesulfobacteriota</taxon>
        <taxon>Desulfovibrionia</taxon>
        <taxon>Desulfovibrionales</taxon>
        <taxon>Desulfovibrionaceae</taxon>
        <taxon>Solidesulfovibrio</taxon>
    </lineage>
</organism>